<dbReference type="AlphaFoldDB" id="A0AAD7MHF6"/>
<organism evidence="1 2">
    <name type="scientific">Mycena maculata</name>
    <dbReference type="NCBI Taxonomy" id="230809"/>
    <lineage>
        <taxon>Eukaryota</taxon>
        <taxon>Fungi</taxon>
        <taxon>Dikarya</taxon>
        <taxon>Basidiomycota</taxon>
        <taxon>Agaricomycotina</taxon>
        <taxon>Agaricomycetes</taxon>
        <taxon>Agaricomycetidae</taxon>
        <taxon>Agaricales</taxon>
        <taxon>Marasmiineae</taxon>
        <taxon>Mycenaceae</taxon>
        <taxon>Mycena</taxon>
    </lineage>
</organism>
<gene>
    <name evidence="1" type="ORF">DFH07DRAFT_340597</name>
</gene>
<dbReference type="EMBL" id="JARJLG010000315">
    <property type="protein sequence ID" value="KAJ7717625.1"/>
    <property type="molecule type" value="Genomic_DNA"/>
</dbReference>
<evidence type="ECO:0000313" key="2">
    <source>
        <dbReference type="Proteomes" id="UP001215280"/>
    </source>
</evidence>
<evidence type="ECO:0000313" key="1">
    <source>
        <dbReference type="EMBL" id="KAJ7717625.1"/>
    </source>
</evidence>
<accession>A0AAD7MHF6</accession>
<dbReference type="Proteomes" id="UP001215280">
    <property type="component" value="Unassembled WGS sequence"/>
</dbReference>
<reference evidence="1" key="1">
    <citation type="submission" date="2023-03" db="EMBL/GenBank/DDBJ databases">
        <title>Massive genome expansion in bonnet fungi (Mycena s.s.) driven by repeated elements and novel gene families across ecological guilds.</title>
        <authorList>
            <consortium name="Lawrence Berkeley National Laboratory"/>
            <person name="Harder C.B."/>
            <person name="Miyauchi S."/>
            <person name="Viragh M."/>
            <person name="Kuo A."/>
            <person name="Thoen E."/>
            <person name="Andreopoulos B."/>
            <person name="Lu D."/>
            <person name="Skrede I."/>
            <person name="Drula E."/>
            <person name="Henrissat B."/>
            <person name="Morin E."/>
            <person name="Kohler A."/>
            <person name="Barry K."/>
            <person name="LaButti K."/>
            <person name="Morin E."/>
            <person name="Salamov A."/>
            <person name="Lipzen A."/>
            <person name="Mereny Z."/>
            <person name="Hegedus B."/>
            <person name="Baldrian P."/>
            <person name="Stursova M."/>
            <person name="Weitz H."/>
            <person name="Taylor A."/>
            <person name="Grigoriev I.V."/>
            <person name="Nagy L.G."/>
            <person name="Martin F."/>
            <person name="Kauserud H."/>
        </authorList>
    </citation>
    <scope>NUCLEOTIDE SEQUENCE</scope>
    <source>
        <strain evidence="1">CBHHK188m</strain>
    </source>
</reference>
<sequence length="318" mass="34270">MLARLVRDLIPAAKCSVSLSNALKSLCHPLAVAPGASRVDLGTVYSGLVAPCLTARTSILVSEAAPNDSFWTVSVKFHDHSNLVIPDYFTGLGYLLSLQAYGPLSLLERIRLLAMYAKVCKLSSPLVQSRPPTTVQLLWVNSPHVTDTRIVLGSSLAWLKVRNHFQMARAVREQILRDLWRDALVDPTPMQVCFPNPVGALFGSCWGDCAEAISLSAFWELVASGTPLGTLALNVAAMNAVDLLTGLSACDVILAGNLSLQETLGVLVRANAFRPMCKNCEHLCDRVAADIVDCACAEFWLKRGLFSAPGPQTVLARA</sequence>
<name>A0AAD7MHF6_9AGAR</name>
<proteinExistence type="predicted"/>
<comment type="caution">
    <text evidence="1">The sequence shown here is derived from an EMBL/GenBank/DDBJ whole genome shotgun (WGS) entry which is preliminary data.</text>
</comment>
<protein>
    <submittedName>
        <fullName evidence="1">Uncharacterized protein</fullName>
    </submittedName>
</protein>
<keyword evidence="2" id="KW-1185">Reference proteome</keyword>